<accession>A0ABP8VB84</accession>
<dbReference type="Gene3D" id="2.30.110.10">
    <property type="entry name" value="Electron Transport, Fmn-binding Protein, Chain A"/>
    <property type="match status" value="1"/>
</dbReference>
<protein>
    <recommendedName>
        <fullName evidence="3">Deazaflavin-dependent oxidoreductase (Nitroreductase family)</fullName>
    </recommendedName>
</protein>
<organism evidence="1 2">
    <name type="scientific">Kineococcus glutinatus</name>
    <dbReference type="NCBI Taxonomy" id="1070872"/>
    <lineage>
        <taxon>Bacteria</taxon>
        <taxon>Bacillati</taxon>
        <taxon>Actinomycetota</taxon>
        <taxon>Actinomycetes</taxon>
        <taxon>Kineosporiales</taxon>
        <taxon>Kineosporiaceae</taxon>
        <taxon>Kineococcus</taxon>
    </lineage>
</organism>
<gene>
    <name evidence="1" type="ORF">GCM10023225_31960</name>
</gene>
<dbReference type="NCBIfam" id="TIGR00026">
    <property type="entry name" value="hi_GC_TIGR00026"/>
    <property type="match status" value="1"/>
</dbReference>
<reference evidence="2" key="1">
    <citation type="journal article" date="2019" name="Int. J. Syst. Evol. Microbiol.">
        <title>The Global Catalogue of Microorganisms (GCM) 10K type strain sequencing project: providing services to taxonomists for standard genome sequencing and annotation.</title>
        <authorList>
            <consortium name="The Broad Institute Genomics Platform"/>
            <consortium name="The Broad Institute Genome Sequencing Center for Infectious Disease"/>
            <person name="Wu L."/>
            <person name="Ma J."/>
        </authorList>
    </citation>
    <scope>NUCLEOTIDE SEQUENCE [LARGE SCALE GENOMIC DNA]</scope>
    <source>
        <strain evidence="2">JCM 18126</strain>
    </source>
</reference>
<name>A0ABP8VB84_9ACTN</name>
<evidence type="ECO:0000313" key="2">
    <source>
        <dbReference type="Proteomes" id="UP001501195"/>
    </source>
</evidence>
<dbReference type="InterPro" id="IPR004378">
    <property type="entry name" value="F420H2_quin_Rdtase"/>
</dbReference>
<evidence type="ECO:0000313" key="1">
    <source>
        <dbReference type="EMBL" id="GAA4657461.1"/>
    </source>
</evidence>
<dbReference type="InterPro" id="IPR012349">
    <property type="entry name" value="Split_barrel_FMN-bd"/>
</dbReference>
<dbReference type="Proteomes" id="UP001501195">
    <property type="component" value="Unassembled WGS sequence"/>
</dbReference>
<comment type="caution">
    <text evidence="1">The sequence shown here is derived from an EMBL/GenBank/DDBJ whole genome shotgun (WGS) entry which is preliminary data.</text>
</comment>
<keyword evidence="2" id="KW-1185">Reference proteome</keyword>
<proteinExistence type="predicted"/>
<evidence type="ECO:0008006" key="3">
    <source>
        <dbReference type="Google" id="ProtNLM"/>
    </source>
</evidence>
<sequence length="165" mass="17897">MRRPVRALVVAAAAGPTAVLAVVGVVVVGMRTRNQTVLTAVRRVNRAVTNPRQVRTAGQAGARDSLVRHTGRRSGRTYETPITAIPTPDGFVIGLAYGRRTDWLANVLAAGSATVVHDGHEHLVGHPQVVPLQDVADQLPDRQVRFTRFFGVEEYLVLRRVPARG</sequence>
<dbReference type="EMBL" id="BAABIL010000604">
    <property type="protein sequence ID" value="GAA4657461.1"/>
    <property type="molecule type" value="Genomic_DNA"/>
</dbReference>